<proteinExistence type="predicted"/>
<keyword evidence="2" id="KW-1185">Reference proteome</keyword>
<protein>
    <submittedName>
        <fullName evidence="1">Uncharacterized protein</fullName>
    </submittedName>
</protein>
<sequence length="171" mass="18284">MAIIEQRERLYQLDKPSLAQDTAGPTPPQAASPGWIGLQRCNISPVASQVLEMPHVLLHPEIGVALIDIAPGQTPHAESAFRARLEAARFAAIFPGHLPVVQLQFQPEDLIRADALLREAFAALPPISLPGGDGWVSVVRRALAQRAPSRQARAAAVESAPPALSREVAAH</sequence>
<comment type="caution">
    <text evidence="1">The sequence shown here is derived from an EMBL/GenBank/DDBJ whole genome shotgun (WGS) entry which is preliminary data.</text>
</comment>
<name>A0ABS1CY52_9PROT</name>
<accession>A0ABS1CY52</accession>
<dbReference type="EMBL" id="NRSG01000102">
    <property type="protein sequence ID" value="MBK1659459.1"/>
    <property type="molecule type" value="Genomic_DNA"/>
</dbReference>
<organism evidence="1 2">
    <name type="scientific">Paracraurococcus ruber</name>
    <dbReference type="NCBI Taxonomy" id="77675"/>
    <lineage>
        <taxon>Bacteria</taxon>
        <taxon>Pseudomonadati</taxon>
        <taxon>Pseudomonadota</taxon>
        <taxon>Alphaproteobacteria</taxon>
        <taxon>Acetobacterales</taxon>
        <taxon>Roseomonadaceae</taxon>
        <taxon>Paracraurococcus</taxon>
    </lineage>
</organism>
<evidence type="ECO:0000313" key="1">
    <source>
        <dbReference type="EMBL" id="MBK1659459.1"/>
    </source>
</evidence>
<dbReference type="RefSeq" id="WP_200305737.1">
    <property type="nucleotide sequence ID" value="NZ_NRSG01000102.1"/>
</dbReference>
<gene>
    <name evidence="1" type="ORF">CKO45_14555</name>
</gene>
<dbReference type="Proteomes" id="UP000697995">
    <property type="component" value="Unassembled WGS sequence"/>
</dbReference>
<reference evidence="1 2" key="1">
    <citation type="journal article" date="2020" name="Microorganisms">
        <title>Osmotic Adaptation and Compatible Solute Biosynthesis of Phototrophic Bacteria as Revealed from Genome Analyses.</title>
        <authorList>
            <person name="Imhoff J.F."/>
            <person name="Rahn T."/>
            <person name="Kunzel S."/>
            <person name="Keller A."/>
            <person name="Neulinger S.C."/>
        </authorList>
    </citation>
    <scope>NUCLEOTIDE SEQUENCE [LARGE SCALE GENOMIC DNA]</scope>
    <source>
        <strain evidence="1 2">DSM 15382</strain>
    </source>
</reference>
<evidence type="ECO:0000313" key="2">
    <source>
        <dbReference type="Proteomes" id="UP000697995"/>
    </source>
</evidence>
<feature type="non-terminal residue" evidence="1">
    <location>
        <position position="171"/>
    </location>
</feature>